<dbReference type="Gene3D" id="1.10.260.40">
    <property type="entry name" value="lambda repressor-like DNA-binding domains"/>
    <property type="match status" value="1"/>
</dbReference>
<dbReference type="OrthoDB" id="3197212at2"/>
<feature type="compositionally biased region" description="Polar residues" evidence="1">
    <location>
        <begin position="14"/>
        <end position="23"/>
    </location>
</feature>
<feature type="compositionally biased region" description="Basic and acidic residues" evidence="1">
    <location>
        <begin position="170"/>
        <end position="182"/>
    </location>
</feature>
<dbReference type="EMBL" id="CP023701">
    <property type="protein sequence ID" value="QEU77251.1"/>
    <property type="molecule type" value="Genomic_DNA"/>
</dbReference>
<dbReference type="PROSITE" id="PS50943">
    <property type="entry name" value="HTH_CROC1"/>
    <property type="match status" value="1"/>
</dbReference>
<gene>
    <name evidence="3" type="ORF">CP968_02140</name>
</gene>
<dbReference type="SMART" id="SM00530">
    <property type="entry name" value="HTH_XRE"/>
    <property type="match status" value="1"/>
</dbReference>
<feature type="compositionally biased region" description="Basic and acidic residues" evidence="1">
    <location>
        <begin position="113"/>
        <end position="123"/>
    </location>
</feature>
<dbReference type="InterPro" id="IPR010982">
    <property type="entry name" value="Lambda_DNA-bd_dom_sf"/>
</dbReference>
<evidence type="ECO:0000313" key="3">
    <source>
        <dbReference type="EMBL" id="QEU77251.1"/>
    </source>
</evidence>
<feature type="region of interest" description="Disordered" evidence="1">
    <location>
        <begin position="113"/>
        <end position="232"/>
    </location>
</feature>
<dbReference type="InterPro" id="IPR001387">
    <property type="entry name" value="Cro/C1-type_HTH"/>
</dbReference>
<feature type="compositionally biased region" description="Basic and acidic residues" evidence="1">
    <location>
        <begin position="1"/>
        <end position="13"/>
    </location>
</feature>
<evidence type="ECO:0000256" key="1">
    <source>
        <dbReference type="SAM" id="MobiDB-lite"/>
    </source>
</evidence>
<protein>
    <submittedName>
        <fullName evidence="3">XRE family transcriptional regulator</fullName>
    </submittedName>
</protein>
<dbReference type="SUPFAM" id="SSF47413">
    <property type="entry name" value="lambda repressor-like DNA-binding domains"/>
    <property type="match status" value="1"/>
</dbReference>
<evidence type="ECO:0000259" key="2">
    <source>
        <dbReference type="PROSITE" id="PS50943"/>
    </source>
</evidence>
<proteinExistence type="predicted"/>
<reference evidence="3 4" key="1">
    <citation type="submission" date="2017-09" db="EMBL/GenBank/DDBJ databases">
        <authorList>
            <person name="Lee N."/>
            <person name="Cho B.-K."/>
        </authorList>
    </citation>
    <scope>NUCLEOTIDE SEQUENCE [LARGE SCALE GENOMIC DNA]</scope>
    <source>
        <strain evidence="3 4">ATCC 27467</strain>
    </source>
</reference>
<organism evidence="3 4">
    <name type="scientific">Streptomyces subrutilus</name>
    <dbReference type="NCBI Taxonomy" id="36818"/>
    <lineage>
        <taxon>Bacteria</taxon>
        <taxon>Bacillati</taxon>
        <taxon>Actinomycetota</taxon>
        <taxon>Actinomycetes</taxon>
        <taxon>Kitasatosporales</taxon>
        <taxon>Streptomycetaceae</taxon>
        <taxon>Streptomyces</taxon>
    </lineage>
</organism>
<evidence type="ECO:0000313" key="4">
    <source>
        <dbReference type="Proteomes" id="UP000326831"/>
    </source>
</evidence>
<dbReference type="GO" id="GO:0003677">
    <property type="term" value="F:DNA binding"/>
    <property type="evidence" value="ECO:0007669"/>
    <property type="project" value="InterPro"/>
</dbReference>
<feature type="region of interest" description="Disordered" evidence="1">
    <location>
        <begin position="1"/>
        <end position="30"/>
    </location>
</feature>
<feature type="domain" description="HTH cro/C1-type" evidence="2">
    <location>
        <begin position="86"/>
        <end position="140"/>
    </location>
</feature>
<dbReference type="KEGG" id="ssub:CP968_02140"/>
<accession>A0A5P2UHJ4</accession>
<feature type="compositionally biased region" description="Low complexity" evidence="1">
    <location>
        <begin position="149"/>
        <end position="160"/>
    </location>
</feature>
<dbReference type="AlphaFoldDB" id="A0A5P2UHJ4"/>
<dbReference type="Proteomes" id="UP000326831">
    <property type="component" value="Chromosome"/>
</dbReference>
<dbReference type="CDD" id="cd00093">
    <property type="entry name" value="HTH_XRE"/>
    <property type="match status" value="1"/>
</dbReference>
<keyword evidence="4" id="KW-1185">Reference proteome</keyword>
<sequence>MERRWNPASHRNDSGTLPRSGTSPHEVAERSEALTAIRAVRASTFEKRPLGYRRKIIPVSASTRASRRTPLPERVIVRRQELGERIAQGRRDLHLSQDQLADRIGLEHRSIERYESGERDPRCTDLLPNAQASEVPVTRLVDSKERPRAGGSRPGSSGRGAQKRASPWAPRRDYGDQRRPRQDLVALKPLTQHFSAGPIPSAANASRTRRAPGPAGRIAGRGGLRSAGDDEPPLRLLLPSRQHPGVGRGRHVPPVLIDHEPVPVKAGRVGRVHGPRDPVLPHGDVELVCLGTSHFLALSSAWR</sequence>
<name>A0A5P2UHJ4_9ACTN</name>
<dbReference type="Pfam" id="PF13560">
    <property type="entry name" value="HTH_31"/>
    <property type="match status" value="1"/>
</dbReference>